<keyword evidence="4 6" id="KW-1133">Transmembrane helix</keyword>
<evidence type="ECO:0000256" key="4">
    <source>
        <dbReference type="ARBA" id="ARBA00022989"/>
    </source>
</evidence>
<proteinExistence type="predicted"/>
<name>A0A7X3CSY1_9BACL</name>
<evidence type="ECO:0000256" key="3">
    <source>
        <dbReference type="ARBA" id="ARBA00022692"/>
    </source>
</evidence>
<dbReference type="AlphaFoldDB" id="A0A7X3CSY1"/>
<evidence type="ECO:0000256" key="6">
    <source>
        <dbReference type="SAM" id="Phobius"/>
    </source>
</evidence>
<evidence type="ECO:0000313" key="8">
    <source>
        <dbReference type="Proteomes" id="UP000450917"/>
    </source>
</evidence>
<protein>
    <submittedName>
        <fullName evidence="7">Branched-chain amino acid ABC transporter permease</fullName>
    </submittedName>
</protein>
<dbReference type="GO" id="GO:0005886">
    <property type="term" value="C:plasma membrane"/>
    <property type="evidence" value="ECO:0007669"/>
    <property type="project" value="UniProtKB-SubCell"/>
</dbReference>
<organism evidence="7 8">
    <name type="scientific">Paenibacillus validus</name>
    <dbReference type="NCBI Taxonomy" id="44253"/>
    <lineage>
        <taxon>Bacteria</taxon>
        <taxon>Bacillati</taxon>
        <taxon>Bacillota</taxon>
        <taxon>Bacilli</taxon>
        <taxon>Bacillales</taxon>
        <taxon>Paenibacillaceae</taxon>
        <taxon>Paenibacillus</taxon>
    </lineage>
</organism>
<dbReference type="EMBL" id="WNZX01000014">
    <property type="protein sequence ID" value="MUG72265.1"/>
    <property type="molecule type" value="Genomic_DNA"/>
</dbReference>
<comment type="subcellular location">
    <subcellularLocation>
        <location evidence="1">Cell membrane</location>
        <topology evidence="1">Multi-pass membrane protein</topology>
    </subcellularLocation>
</comment>
<keyword evidence="3 6" id="KW-0812">Transmembrane</keyword>
<dbReference type="InterPro" id="IPR043428">
    <property type="entry name" value="LivM-like"/>
</dbReference>
<feature type="transmembrane region" description="Helical" evidence="6">
    <location>
        <begin position="194"/>
        <end position="214"/>
    </location>
</feature>
<evidence type="ECO:0000256" key="1">
    <source>
        <dbReference type="ARBA" id="ARBA00004651"/>
    </source>
</evidence>
<accession>A0A7X3CSY1</accession>
<sequence length="317" mass="34059">MIIIVLVLPLILSSFGTNLATEIFFMAVFALSLGLIMGYTGLVSLGHAAFFGTGAYTVALLGEHIGNTYVLLLAALVFSGLLALISGALFIRTTGGYFLMITLAFGQMLFAFAFKMKSWTGGADGMQISVSPDFGFGPITSTHGLYYLAGVGFLLGYLLLLLFVNSPIGKIVKGIMENETRMKALGYQTRNYKLIAYSLSGTLAGFGGALYAFINSFVSPDLMFWIFSGQALIMVIVGGVGTLLGPVVGVVFFIILQNYVSSYTERWQLIMGIIFVAFVLYGRGGIVQLVSSLWKKRPGKGEDANVAVENAKNKQIV</sequence>
<keyword evidence="8" id="KW-1185">Reference proteome</keyword>
<dbReference type="Proteomes" id="UP000450917">
    <property type="component" value="Unassembled WGS sequence"/>
</dbReference>
<reference evidence="7 8" key="1">
    <citation type="submission" date="2019-11" db="EMBL/GenBank/DDBJ databases">
        <title>Draft genome sequences of five Paenibacillus species of dairy origin.</title>
        <authorList>
            <person name="Olajide A.M."/>
            <person name="Chen S."/>
            <person name="Lapointe G."/>
        </authorList>
    </citation>
    <scope>NUCLEOTIDE SEQUENCE [LARGE SCALE GENOMIC DNA]</scope>
    <source>
        <strain evidence="7 8">2CS3</strain>
    </source>
</reference>
<keyword evidence="5 6" id="KW-0472">Membrane</keyword>
<feature type="transmembrane region" description="Helical" evidence="6">
    <location>
        <begin position="97"/>
        <end position="114"/>
    </location>
</feature>
<dbReference type="Pfam" id="PF02653">
    <property type="entry name" value="BPD_transp_2"/>
    <property type="match status" value="1"/>
</dbReference>
<feature type="transmembrane region" description="Helical" evidence="6">
    <location>
        <begin position="145"/>
        <end position="164"/>
    </location>
</feature>
<keyword evidence="2" id="KW-1003">Cell membrane</keyword>
<feature type="transmembrane region" description="Helical" evidence="6">
    <location>
        <begin position="226"/>
        <end position="255"/>
    </location>
</feature>
<evidence type="ECO:0000313" key="7">
    <source>
        <dbReference type="EMBL" id="MUG72265.1"/>
    </source>
</evidence>
<feature type="transmembrane region" description="Helical" evidence="6">
    <location>
        <begin position="69"/>
        <end position="91"/>
    </location>
</feature>
<dbReference type="InterPro" id="IPR001851">
    <property type="entry name" value="ABC_transp_permease"/>
</dbReference>
<feature type="transmembrane region" description="Helical" evidence="6">
    <location>
        <begin position="267"/>
        <end position="290"/>
    </location>
</feature>
<feature type="transmembrane region" description="Helical" evidence="6">
    <location>
        <begin position="36"/>
        <end position="62"/>
    </location>
</feature>
<dbReference type="PANTHER" id="PTHR30482:SF17">
    <property type="entry name" value="ABC TRANSPORTER ATP-BINDING PROTEIN"/>
    <property type="match status" value="1"/>
</dbReference>
<dbReference type="CDD" id="cd06581">
    <property type="entry name" value="TM_PBP1_LivM_like"/>
    <property type="match status" value="1"/>
</dbReference>
<evidence type="ECO:0000256" key="5">
    <source>
        <dbReference type="ARBA" id="ARBA00023136"/>
    </source>
</evidence>
<comment type="caution">
    <text evidence="7">The sequence shown here is derived from an EMBL/GenBank/DDBJ whole genome shotgun (WGS) entry which is preliminary data.</text>
</comment>
<dbReference type="PANTHER" id="PTHR30482">
    <property type="entry name" value="HIGH-AFFINITY BRANCHED-CHAIN AMINO ACID TRANSPORT SYSTEM PERMEASE"/>
    <property type="match status" value="1"/>
</dbReference>
<dbReference type="GO" id="GO:0015658">
    <property type="term" value="F:branched-chain amino acid transmembrane transporter activity"/>
    <property type="evidence" value="ECO:0007669"/>
    <property type="project" value="InterPro"/>
</dbReference>
<evidence type="ECO:0000256" key="2">
    <source>
        <dbReference type="ARBA" id="ARBA00022475"/>
    </source>
</evidence>
<dbReference type="RefSeq" id="WP_155615166.1">
    <property type="nucleotide sequence ID" value="NZ_JBDLZV010000001.1"/>
</dbReference>
<gene>
    <name evidence="7" type="ORF">GNP93_16465</name>
</gene>